<proteinExistence type="predicted"/>
<keyword evidence="2" id="KW-1185">Reference proteome</keyword>
<comment type="caution">
    <text evidence="1">The sequence shown here is derived from an EMBL/GenBank/DDBJ whole genome shotgun (WGS) entry which is preliminary data.</text>
</comment>
<sequence>MLTPLTDWPENLKDVIDWFLRVGEMDKDGDGLGNTTKLKDAVDKLAGFTEATEGLGKFYIEGLFKKVTEGLQQLIGYDSGDRELNGEGIGRKQSSPYTSSYSGQAKWEANLNSATSSEAQKAASIFLGSMPMVYYFVTYLYFKCTVGRDGWSGNKLTDNQQGLGFFMVSMDFVSDQLNGTKSGSDIAKLMDDEPNGFDGLNGVDKSQHCFEDFLKKLKEKYGETKITKAMQCPLHTLYLASTAYLKSKFENGKGYDSDENISTIKNNLESFKGACRSEQYLQDEFAKFLSEI</sequence>
<dbReference type="GeneID" id="94195248"/>
<gene>
    <name evidence="1" type="ORF">BcabD6B2_32020</name>
</gene>
<dbReference type="RefSeq" id="XP_067715836.1">
    <property type="nucleotide sequence ID" value="XM_067859735.1"/>
</dbReference>
<name>A0AAV4LVC5_BABCB</name>
<evidence type="ECO:0000313" key="2">
    <source>
        <dbReference type="Proteomes" id="UP001497744"/>
    </source>
</evidence>
<organism evidence="1 2">
    <name type="scientific">Babesia caballi</name>
    <dbReference type="NCBI Taxonomy" id="5871"/>
    <lineage>
        <taxon>Eukaryota</taxon>
        <taxon>Sar</taxon>
        <taxon>Alveolata</taxon>
        <taxon>Apicomplexa</taxon>
        <taxon>Aconoidasida</taxon>
        <taxon>Piroplasmida</taxon>
        <taxon>Babesiidae</taxon>
        <taxon>Babesia</taxon>
    </lineage>
</organism>
<reference evidence="1 2" key="1">
    <citation type="submission" date="2021-06" db="EMBL/GenBank/DDBJ databases">
        <title>Genome sequence of Babesia caballi.</title>
        <authorList>
            <person name="Yamagishi J."/>
            <person name="Kidaka T."/>
            <person name="Ochi A."/>
        </authorList>
    </citation>
    <scope>NUCLEOTIDE SEQUENCE [LARGE SCALE GENOMIC DNA]</scope>
    <source>
        <strain evidence="1">USDA-D6B2</strain>
    </source>
</reference>
<accession>A0AAV4LVC5</accession>
<dbReference type="Proteomes" id="UP001497744">
    <property type="component" value="Unassembled WGS sequence"/>
</dbReference>
<evidence type="ECO:0000313" key="1">
    <source>
        <dbReference type="EMBL" id="GIX63767.1"/>
    </source>
</evidence>
<protein>
    <submittedName>
        <fullName evidence="1">Variant erythrocyte surface antigen-1 family protein</fullName>
    </submittedName>
</protein>
<dbReference type="EMBL" id="BPLF01000002">
    <property type="protein sequence ID" value="GIX63767.1"/>
    <property type="molecule type" value="Genomic_DNA"/>
</dbReference>
<dbReference type="AlphaFoldDB" id="A0AAV4LVC5"/>